<dbReference type="SMART" id="SM00220">
    <property type="entry name" value="S_TKc"/>
    <property type="match status" value="1"/>
</dbReference>
<evidence type="ECO:0000256" key="14">
    <source>
        <dbReference type="ARBA" id="ARBA00022840"/>
    </source>
</evidence>
<keyword evidence="12 21" id="KW-0547">Nucleotide-binding</keyword>
<keyword evidence="6" id="KW-1003">Cell membrane</keyword>
<evidence type="ECO:0000256" key="3">
    <source>
        <dbReference type="ARBA" id="ARBA00008536"/>
    </source>
</evidence>
<feature type="binding site" evidence="21">
    <location>
        <position position="380"/>
    </location>
    <ligand>
        <name>ATP</name>
        <dbReference type="ChEBI" id="CHEBI:30616"/>
    </ligand>
</feature>
<evidence type="ECO:0000256" key="23">
    <source>
        <dbReference type="SAM" id="Phobius"/>
    </source>
</evidence>
<feature type="compositionally biased region" description="Low complexity" evidence="22">
    <location>
        <begin position="652"/>
        <end position="667"/>
    </location>
</feature>
<evidence type="ECO:0000256" key="7">
    <source>
        <dbReference type="ARBA" id="ARBA00022527"/>
    </source>
</evidence>
<dbReference type="PROSITE" id="PS00108">
    <property type="entry name" value="PROTEIN_KINASE_ST"/>
    <property type="match status" value="1"/>
</dbReference>
<keyword evidence="16 23" id="KW-0472">Membrane</keyword>
<comment type="similarity">
    <text evidence="4">In the C-terminal section; belongs to the protein kinase superfamily. Ser/Thr protein kinase family.</text>
</comment>
<protein>
    <recommendedName>
        <fullName evidence="5">non-specific serine/threonine protein kinase</fullName>
        <ecNumber evidence="5">2.7.11.1</ecNumber>
    </recommendedName>
</protein>
<dbReference type="Pfam" id="PF00069">
    <property type="entry name" value="Pkinase"/>
    <property type="match status" value="1"/>
</dbReference>
<dbReference type="Proteomes" id="UP000886520">
    <property type="component" value="Chromosome 16"/>
</dbReference>
<dbReference type="FunFam" id="3.30.200.20:FF:000178">
    <property type="entry name" value="serine/threonine-protein kinase PBS1-like"/>
    <property type="match status" value="1"/>
</dbReference>
<evidence type="ECO:0000256" key="18">
    <source>
        <dbReference type="ARBA" id="ARBA00023180"/>
    </source>
</evidence>
<keyword evidence="18" id="KW-0325">Glycoprotein</keyword>
<dbReference type="GO" id="GO:0004674">
    <property type="term" value="F:protein serine/threonine kinase activity"/>
    <property type="evidence" value="ECO:0007669"/>
    <property type="project" value="UniProtKB-KW"/>
</dbReference>
<dbReference type="OrthoDB" id="543442at2759"/>
<evidence type="ECO:0000256" key="20">
    <source>
        <dbReference type="ARBA" id="ARBA00048679"/>
    </source>
</evidence>
<dbReference type="InterPro" id="IPR050528">
    <property type="entry name" value="L-type_Lectin-RKs"/>
</dbReference>
<comment type="subcellular location">
    <subcellularLocation>
        <location evidence="1">Cell membrane</location>
    </subcellularLocation>
    <subcellularLocation>
        <location evidence="2">Membrane</location>
        <topology evidence="2">Single-pass type I membrane protein</topology>
    </subcellularLocation>
</comment>
<feature type="chain" id="PRO_5038789336" description="non-specific serine/threonine protein kinase" evidence="24">
    <location>
        <begin position="21"/>
        <end position="673"/>
    </location>
</feature>
<organism evidence="26 27">
    <name type="scientific">Adiantum capillus-veneris</name>
    <name type="common">Maidenhair fern</name>
    <dbReference type="NCBI Taxonomy" id="13818"/>
    <lineage>
        <taxon>Eukaryota</taxon>
        <taxon>Viridiplantae</taxon>
        <taxon>Streptophyta</taxon>
        <taxon>Embryophyta</taxon>
        <taxon>Tracheophyta</taxon>
        <taxon>Polypodiopsida</taxon>
        <taxon>Polypodiidae</taxon>
        <taxon>Polypodiales</taxon>
        <taxon>Pteridineae</taxon>
        <taxon>Pteridaceae</taxon>
        <taxon>Vittarioideae</taxon>
        <taxon>Adiantum</taxon>
    </lineage>
</organism>
<keyword evidence="10 24" id="KW-0732">Signal</keyword>
<dbReference type="GO" id="GO:0005886">
    <property type="term" value="C:plasma membrane"/>
    <property type="evidence" value="ECO:0007669"/>
    <property type="project" value="UniProtKB-SubCell"/>
</dbReference>
<evidence type="ECO:0000259" key="25">
    <source>
        <dbReference type="PROSITE" id="PS50011"/>
    </source>
</evidence>
<keyword evidence="27" id="KW-1185">Reference proteome</keyword>
<evidence type="ECO:0000256" key="4">
    <source>
        <dbReference type="ARBA" id="ARBA00010217"/>
    </source>
</evidence>
<evidence type="ECO:0000256" key="12">
    <source>
        <dbReference type="ARBA" id="ARBA00022741"/>
    </source>
</evidence>
<feature type="region of interest" description="Disordered" evidence="22">
    <location>
        <begin position="632"/>
        <end position="673"/>
    </location>
</feature>
<keyword evidence="15 23" id="KW-1133">Transmembrane helix</keyword>
<dbReference type="GO" id="GO:0005524">
    <property type="term" value="F:ATP binding"/>
    <property type="evidence" value="ECO:0007669"/>
    <property type="project" value="UniProtKB-UniRule"/>
</dbReference>
<dbReference type="AlphaFoldDB" id="A0A9D4ZDM2"/>
<dbReference type="Pfam" id="PF00139">
    <property type="entry name" value="Lectin_legB"/>
    <property type="match status" value="1"/>
</dbReference>
<feature type="domain" description="Protein kinase" evidence="25">
    <location>
        <begin position="351"/>
        <end position="638"/>
    </location>
</feature>
<comment type="catalytic activity">
    <reaction evidence="19">
        <text>L-threonyl-[protein] + ATP = O-phospho-L-threonyl-[protein] + ADP + H(+)</text>
        <dbReference type="Rhea" id="RHEA:46608"/>
        <dbReference type="Rhea" id="RHEA-COMP:11060"/>
        <dbReference type="Rhea" id="RHEA-COMP:11605"/>
        <dbReference type="ChEBI" id="CHEBI:15378"/>
        <dbReference type="ChEBI" id="CHEBI:30013"/>
        <dbReference type="ChEBI" id="CHEBI:30616"/>
        <dbReference type="ChEBI" id="CHEBI:61977"/>
        <dbReference type="ChEBI" id="CHEBI:456216"/>
        <dbReference type="EC" id="2.7.11.1"/>
    </reaction>
</comment>
<dbReference type="InterPro" id="IPR011009">
    <property type="entry name" value="Kinase-like_dom_sf"/>
</dbReference>
<evidence type="ECO:0000256" key="16">
    <source>
        <dbReference type="ARBA" id="ARBA00023136"/>
    </source>
</evidence>
<evidence type="ECO:0000256" key="17">
    <source>
        <dbReference type="ARBA" id="ARBA00023170"/>
    </source>
</evidence>
<evidence type="ECO:0000256" key="10">
    <source>
        <dbReference type="ARBA" id="ARBA00022729"/>
    </source>
</evidence>
<comment type="catalytic activity">
    <reaction evidence="20">
        <text>L-seryl-[protein] + ATP = O-phospho-L-seryl-[protein] + ADP + H(+)</text>
        <dbReference type="Rhea" id="RHEA:17989"/>
        <dbReference type="Rhea" id="RHEA-COMP:9863"/>
        <dbReference type="Rhea" id="RHEA-COMP:11604"/>
        <dbReference type="ChEBI" id="CHEBI:15378"/>
        <dbReference type="ChEBI" id="CHEBI:29999"/>
        <dbReference type="ChEBI" id="CHEBI:30616"/>
        <dbReference type="ChEBI" id="CHEBI:83421"/>
        <dbReference type="ChEBI" id="CHEBI:456216"/>
        <dbReference type="EC" id="2.7.11.1"/>
    </reaction>
</comment>
<evidence type="ECO:0000256" key="2">
    <source>
        <dbReference type="ARBA" id="ARBA00004479"/>
    </source>
</evidence>
<sequence>MRFLSLPIVCVCLPLIIIQASPTESTSFLFNGFHAKNISLSGIAEVDGRLVRLTNTSSRLFGRAFYPYPIRIKDASTNAVSSFSSIFVFCITPLLAPTLGGHGMAFVMSPSLDSTGIFPSQYLGMLNASDNGNSSNHVFAVEFDTVQDLEFEDINDNHVGINLNSMFSTNSTAAGYWSPSQNASQNASKTPINLKSGDVIQAWIDYDGHRQQLNVSIATIDQTRPQIPLLSVKLNLSEVLKENTYVGFSGSTGVIAGTHRVLSWSFNSNGVAKSLDLSKLPSVVRKVPTVATIQFKVLVSIAVVVSFLILTSLVGLLLYKRSQREIVESWELEFGLHRYSYKDLVLATRKFHEKELLGVGGFGRVYRGVLPKSGFEIAVKRLSRESDQGEREFIAEMASTGRLRHRNLVQLLGWSRRKGELLLVYDYMQNGSLDKLLFGKPSTVLRWEQRRKVVKGIAAGMLYLHEGWEQQILHRDIKASNVLLDADMNAKLGDFGLARLYEHGQNPHTTRVVGTLGYLAPEFARTGKATTATDVYSFGALLLEVVTGRRPIEHRGGNAEDFLLVEGVWELYTNGRLLEAVDKKLDGLFNVEEVEKVLILGLLCSHPDPLARPAMRQVVQILSNEAPLPPLPPYHVNLSSQRPHTDDKEFRSYSSSSAKSWSTLDASTHLSAR</sequence>
<dbReference type="CDD" id="cd14066">
    <property type="entry name" value="STKc_IRAK"/>
    <property type="match status" value="1"/>
</dbReference>
<dbReference type="InterPro" id="IPR013320">
    <property type="entry name" value="ConA-like_dom_sf"/>
</dbReference>
<keyword evidence="8" id="KW-0808">Transferase</keyword>
<dbReference type="FunFam" id="1.10.510.10:FF:000108">
    <property type="entry name" value="L-type lectin-domain containing receptor kinase S.4"/>
    <property type="match status" value="1"/>
</dbReference>
<reference evidence="26" key="1">
    <citation type="submission" date="2021-01" db="EMBL/GenBank/DDBJ databases">
        <title>Adiantum capillus-veneris genome.</title>
        <authorList>
            <person name="Fang Y."/>
            <person name="Liao Q."/>
        </authorList>
    </citation>
    <scope>NUCLEOTIDE SEQUENCE</scope>
    <source>
        <strain evidence="26">H3</strain>
        <tissue evidence="26">Leaf</tissue>
    </source>
</reference>
<feature type="transmembrane region" description="Helical" evidence="23">
    <location>
        <begin position="297"/>
        <end position="319"/>
    </location>
</feature>
<feature type="signal peptide" evidence="24">
    <location>
        <begin position="1"/>
        <end position="20"/>
    </location>
</feature>
<name>A0A9D4ZDM2_ADICA</name>
<evidence type="ECO:0000256" key="1">
    <source>
        <dbReference type="ARBA" id="ARBA00004236"/>
    </source>
</evidence>
<dbReference type="Gene3D" id="3.30.200.20">
    <property type="entry name" value="Phosphorylase Kinase, domain 1"/>
    <property type="match status" value="1"/>
</dbReference>
<comment type="similarity">
    <text evidence="3">In the N-terminal section; belongs to the leguminous lectin family.</text>
</comment>
<proteinExistence type="inferred from homology"/>
<dbReference type="PANTHER" id="PTHR27007">
    <property type="match status" value="1"/>
</dbReference>
<dbReference type="InterPro" id="IPR008271">
    <property type="entry name" value="Ser/Thr_kinase_AS"/>
</dbReference>
<evidence type="ECO:0000256" key="21">
    <source>
        <dbReference type="PROSITE-ProRule" id="PRU10141"/>
    </source>
</evidence>
<dbReference type="InterPro" id="IPR000719">
    <property type="entry name" value="Prot_kinase_dom"/>
</dbReference>
<dbReference type="GO" id="GO:0042742">
    <property type="term" value="P:defense response to bacterium"/>
    <property type="evidence" value="ECO:0007669"/>
    <property type="project" value="UniProtKB-ARBA"/>
</dbReference>
<evidence type="ECO:0000256" key="24">
    <source>
        <dbReference type="SAM" id="SignalP"/>
    </source>
</evidence>
<evidence type="ECO:0000256" key="6">
    <source>
        <dbReference type="ARBA" id="ARBA00022475"/>
    </source>
</evidence>
<dbReference type="Gene3D" id="1.10.510.10">
    <property type="entry name" value="Transferase(Phosphotransferase) domain 1"/>
    <property type="match status" value="1"/>
</dbReference>
<keyword evidence="7" id="KW-0723">Serine/threonine-protein kinase</keyword>
<dbReference type="SUPFAM" id="SSF49899">
    <property type="entry name" value="Concanavalin A-like lectins/glucanases"/>
    <property type="match status" value="1"/>
</dbReference>
<dbReference type="Gene3D" id="2.60.120.200">
    <property type="match status" value="1"/>
</dbReference>
<dbReference type="GO" id="GO:0002229">
    <property type="term" value="P:defense response to oomycetes"/>
    <property type="evidence" value="ECO:0007669"/>
    <property type="project" value="UniProtKB-ARBA"/>
</dbReference>
<evidence type="ECO:0000256" key="15">
    <source>
        <dbReference type="ARBA" id="ARBA00022989"/>
    </source>
</evidence>
<evidence type="ECO:0000256" key="5">
    <source>
        <dbReference type="ARBA" id="ARBA00012513"/>
    </source>
</evidence>
<dbReference type="PROSITE" id="PS00107">
    <property type="entry name" value="PROTEIN_KINASE_ATP"/>
    <property type="match status" value="1"/>
</dbReference>
<dbReference type="FunFam" id="2.60.120.200:FF:000086">
    <property type="entry name" value="L-type lectin-domain containing receptor kinase S.4"/>
    <property type="match status" value="1"/>
</dbReference>
<keyword evidence="14 21" id="KW-0067">ATP-binding</keyword>
<keyword evidence="17" id="KW-0675">Receptor</keyword>
<keyword evidence="9 23" id="KW-0812">Transmembrane</keyword>
<dbReference type="EMBL" id="JABFUD020000016">
    <property type="protein sequence ID" value="KAI5068756.1"/>
    <property type="molecule type" value="Genomic_DNA"/>
</dbReference>
<evidence type="ECO:0000256" key="8">
    <source>
        <dbReference type="ARBA" id="ARBA00022679"/>
    </source>
</evidence>
<evidence type="ECO:0000313" key="26">
    <source>
        <dbReference type="EMBL" id="KAI5068756.1"/>
    </source>
</evidence>
<evidence type="ECO:0000313" key="27">
    <source>
        <dbReference type="Proteomes" id="UP000886520"/>
    </source>
</evidence>
<dbReference type="EC" id="2.7.11.1" evidence="5"/>
<comment type="caution">
    <text evidence="26">The sequence shown here is derived from an EMBL/GenBank/DDBJ whole genome shotgun (WGS) entry which is preliminary data.</text>
</comment>
<evidence type="ECO:0000256" key="9">
    <source>
        <dbReference type="ARBA" id="ARBA00022692"/>
    </source>
</evidence>
<evidence type="ECO:0000256" key="13">
    <source>
        <dbReference type="ARBA" id="ARBA00022777"/>
    </source>
</evidence>
<evidence type="ECO:0000256" key="11">
    <source>
        <dbReference type="ARBA" id="ARBA00022734"/>
    </source>
</evidence>
<dbReference type="SUPFAM" id="SSF56112">
    <property type="entry name" value="Protein kinase-like (PK-like)"/>
    <property type="match status" value="1"/>
</dbReference>
<accession>A0A9D4ZDM2</accession>
<keyword evidence="11" id="KW-0430">Lectin</keyword>
<dbReference type="InterPro" id="IPR017441">
    <property type="entry name" value="Protein_kinase_ATP_BS"/>
</dbReference>
<evidence type="ECO:0000256" key="19">
    <source>
        <dbReference type="ARBA" id="ARBA00047899"/>
    </source>
</evidence>
<keyword evidence="13" id="KW-0418">Kinase</keyword>
<dbReference type="PROSITE" id="PS50011">
    <property type="entry name" value="PROTEIN_KINASE_DOM"/>
    <property type="match status" value="1"/>
</dbReference>
<evidence type="ECO:0000256" key="22">
    <source>
        <dbReference type="SAM" id="MobiDB-lite"/>
    </source>
</evidence>
<dbReference type="InterPro" id="IPR001220">
    <property type="entry name" value="Legume_lectin_dom"/>
</dbReference>
<gene>
    <name evidence="26" type="ORF">GOP47_0017101</name>
</gene>
<dbReference type="GO" id="GO:0030246">
    <property type="term" value="F:carbohydrate binding"/>
    <property type="evidence" value="ECO:0007669"/>
    <property type="project" value="UniProtKB-KW"/>
</dbReference>
<dbReference type="CDD" id="cd06899">
    <property type="entry name" value="lectin_legume_LecRK_Arcelin_ConA"/>
    <property type="match status" value="1"/>
</dbReference>